<protein>
    <submittedName>
        <fullName evidence="2">Uncharacterized protein</fullName>
    </submittedName>
</protein>
<gene>
    <name evidence="2" type="ORF">D187_001181</name>
</gene>
<keyword evidence="3" id="KW-1185">Reference proteome</keyword>
<feature type="transmembrane region" description="Helical" evidence="1">
    <location>
        <begin position="28"/>
        <end position="50"/>
    </location>
</feature>
<keyword evidence="1" id="KW-0472">Membrane</keyword>
<proteinExistence type="predicted"/>
<name>S9QXK3_CYSF2</name>
<accession>S9QXK3</accession>
<evidence type="ECO:0000313" key="3">
    <source>
        <dbReference type="Proteomes" id="UP000011682"/>
    </source>
</evidence>
<evidence type="ECO:0000256" key="1">
    <source>
        <dbReference type="SAM" id="Phobius"/>
    </source>
</evidence>
<dbReference type="AlphaFoldDB" id="S9QXK3"/>
<dbReference type="EMBL" id="ANAH02000010">
    <property type="protein sequence ID" value="EPX61398.1"/>
    <property type="molecule type" value="Genomic_DNA"/>
</dbReference>
<reference evidence="2" key="1">
    <citation type="submission" date="2013-05" db="EMBL/GenBank/DDBJ databases">
        <title>Genome assembly of Cystobacter fuscus DSM 2262.</title>
        <authorList>
            <person name="Sharma G."/>
            <person name="Khatri I."/>
            <person name="Kaur C."/>
            <person name="Mayilraj S."/>
            <person name="Subramanian S."/>
        </authorList>
    </citation>
    <scope>NUCLEOTIDE SEQUENCE [LARGE SCALE GENOMIC DNA]</scope>
    <source>
        <strain evidence="2">DSM 2262</strain>
    </source>
</reference>
<sequence>MWVLPLPLVAVLAGGLWLSTQLRRAGWALLVLGLLSFLGVVLLDQLDILVEYESWLERGMPDRPF</sequence>
<evidence type="ECO:0000313" key="2">
    <source>
        <dbReference type="EMBL" id="EPX61398.1"/>
    </source>
</evidence>
<keyword evidence="1" id="KW-0812">Transmembrane</keyword>
<keyword evidence="1" id="KW-1133">Transmembrane helix</keyword>
<dbReference type="Proteomes" id="UP000011682">
    <property type="component" value="Unassembled WGS sequence"/>
</dbReference>
<organism evidence="2 3">
    <name type="scientific">Cystobacter fuscus (strain ATCC 25194 / DSM 2262 / NBRC 100088 / M29)</name>
    <dbReference type="NCBI Taxonomy" id="1242864"/>
    <lineage>
        <taxon>Bacteria</taxon>
        <taxon>Pseudomonadati</taxon>
        <taxon>Myxococcota</taxon>
        <taxon>Myxococcia</taxon>
        <taxon>Myxococcales</taxon>
        <taxon>Cystobacterineae</taxon>
        <taxon>Archangiaceae</taxon>
        <taxon>Cystobacter</taxon>
    </lineage>
</organism>
<comment type="caution">
    <text evidence="2">The sequence shown here is derived from an EMBL/GenBank/DDBJ whole genome shotgun (WGS) entry which is preliminary data.</text>
</comment>